<dbReference type="PANTHER" id="PTHR13500">
    <property type="entry name" value="NUCLEOLAR PRERIBOSOMAL-ASSOCIATED PROTEIN 1"/>
    <property type="match status" value="1"/>
</dbReference>
<dbReference type="GO" id="GO:0000463">
    <property type="term" value="P:maturation of LSU-rRNA from tricistronic rRNA transcript (SSU-rRNA, 5.8S rRNA, LSU-rRNA)"/>
    <property type="evidence" value="ECO:0007669"/>
    <property type="project" value="TreeGrafter"/>
</dbReference>
<gene>
    <name evidence="1" type="ORF">HYDPIDRAFT_65612</name>
</gene>
<reference evidence="1 2" key="1">
    <citation type="submission" date="2014-04" db="EMBL/GenBank/DDBJ databases">
        <title>Evolutionary Origins and Diversification of the Mycorrhizal Mutualists.</title>
        <authorList>
            <consortium name="DOE Joint Genome Institute"/>
            <consortium name="Mycorrhizal Genomics Consortium"/>
            <person name="Kohler A."/>
            <person name="Kuo A."/>
            <person name="Nagy L.G."/>
            <person name="Floudas D."/>
            <person name="Copeland A."/>
            <person name="Barry K.W."/>
            <person name="Cichocki N."/>
            <person name="Veneault-Fourrey C."/>
            <person name="LaButti K."/>
            <person name="Lindquist E.A."/>
            <person name="Lipzen A."/>
            <person name="Lundell T."/>
            <person name="Morin E."/>
            <person name="Murat C."/>
            <person name="Riley R."/>
            <person name="Ohm R."/>
            <person name="Sun H."/>
            <person name="Tunlid A."/>
            <person name="Henrissat B."/>
            <person name="Grigoriev I.V."/>
            <person name="Hibbett D.S."/>
            <person name="Martin F."/>
        </authorList>
    </citation>
    <scope>NUCLEOTIDE SEQUENCE [LARGE SCALE GENOMIC DNA]</scope>
    <source>
        <strain evidence="1 2">MD-312</strain>
    </source>
</reference>
<dbReference type="Proteomes" id="UP000053820">
    <property type="component" value="Unassembled WGS sequence"/>
</dbReference>
<protein>
    <submittedName>
        <fullName evidence="1">Uncharacterized protein</fullName>
    </submittedName>
</protein>
<dbReference type="AlphaFoldDB" id="A0A0C9VE98"/>
<evidence type="ECO:0000313" key="1">
    <source>
        <dbReference type="EMBL" id="KIJ63889.1"/>
    </source>
</evidence>
<name>A0A0C9VE98_9AGAM</name>
<evidence type="ECO:0000313" key="2">
    <source>
        <dbReference type="Proteomes" id="UP000053820"/>
    </source>
</evidence>
<dbReference type="EMBL" id="KN839849">
    <property type="protein sequence ID" value="KIJ63889.1"/>
    <property type="molecule type" value="Genomic_DNA"/>
</dbReference>
<proteinExistence type="predicted"/>
<dbReference type="GO" id="GO:0005730">
    <property type="term" value="C:nucleolus"/>
    <property type="evidence" value="ECO:0007669"/>
    <property type="project" value="TreeGrafter"/>
</dbReference>
<feature type="non-terminal residue" evidence="1">
    <location>
        <position position="187"/>
    </location>
</feature>
<keyword evidence="2" id="KW-1185">Reference proteome</keyword>
<dbReference type="OrthoDB" id="2687486at2759"/>
<dbReference type="GO" id="GO:0000466">
    <property type="term" value="P:maturation of 5.8S rRNA from tricistronic rRNA transcript (SSU-rRNA, 5.8S rRNA, LSU-rRNA)"/>
    <property type="evidence" value="ECO:0007669"/>
    <property type="project" value="TreeGrafter"/>
</dbReference>
<accession>A0A0C9VE98</accession>
<dbReference type="HOGENOM" id="CLU_1230119_0_0_1"/>
<dbReference type="InterPro" id="IPR039844">
    <property type="entry name" value="URB1"/>
</dbReference>
<feature type="non-terminal residue" evidence="1">
    <location>
        <position position="1"/>
    </location>
</feature>
<dbReference type="PANTHER" id="PTHR13500:SF0">
    <property type="entry name" value="NUCLEOLAR PRE-RIBOSOMAL-ASSOCIATED PROTEIN 1"/>
    <property type="match status" value="1"/>
</dbReference>
<organism evidence="1 2">
    <name type="scientific">Hydnomerulius pinastri MD-312</name>
    <dbReference type="NCBI Taxonomy" id="994086"/>
    <lineage>
        <taxon>Eukaryota</taxon>
        <taxon>Fungi</taxon>
        <taxon>Dikarya</taxon>
        <taxon>Basidiomycota</taxon>
        <taxon>Agaricomycotina</taxon>
        <taxon>Agaricomycetes</taxon>
        <taxon>Agaricomycetidae</taxon>
        <taxon>Boletales</taxon>
        <taxon>Boletales incertae sedis</taxon>
        <taxon>Leucogyrophana</taxon>
    </lineage>
</organism>
<sequence length="187" mass="20977">QKLKAHLVEPLLTIVIQNRLVAPTLLNSLALVSICNSSMTWISFVSLLSSTGFCTMFSNIRLSSDFACLLDALFHLHATNTCQPLHTEPLLRIYGGTMSASDRRLLSIMRLFEAEKHTSDSTFSARWSPTLDASATSVLEVVQNFNPIRMLRTCLAFPNWRRFGEEKDAKQGPADELMYDPLIMIVL</sequence>